<comment type="caution">
    <text evidence="1">Lacks conserved residue(s) required for the propagation of feature annotation.</text>
</comment>
<feature type="disulfide bond" evidence="1">
    <location>
        <begin position="241"/>
        <end position="250"/>
    </location>
</feature>
<comment type="caution">
    <text evidence="3">The sequence shown here is derived from an EMBL/GenBank/DDBJ whole genome shotgun (WGS) entry which is preliminary data.</text>
</comment>
<accession>A0AAD8E084</accession>
<dbReference type="InterPro" id="IPR000742">
    <property type="entry name" value="EGF"/>
</dbReference>
<feature type="domain" description="EGF-like" evidence="2">
    <location>
        <begin position="215"/>
        <end position="251"/>
    </location>
</feature>
<feature type="domain" description="EGF-like" evidence="2">
    <location>
        <begin position="144"/>
        <end position="180"/>
    </location>
</feature>
<dbReference type="PROSITE" id="PS50026">
    <property type="entry name" value="EGF_3"/>
    <property type="match status" value="2"/>
</dbReference>
<reference evidence="3" key="1">
    <citation type="submission" date="2023-03" db="EMBL/GenBank/DDBJ databases">
        <title>Chromosome-level genomes of two armyworms, Mythimna separata and Mythimna loreyi, provide insights into the biosynthesis and reception of sex pheromones.</title>
        <authorList>
            <person name="Zhao H."/>
        </authorList>
    </citation>
    <scope>NUCLEOTIDE SEQUENCE</scope>
    <source>
        <strain evidence="3">BeijingLab</strain>
        <tissue evidence="3">Pupa</tissue>
    </source>
</reference>
<evidence type="ECO:0000256" key="1">
    <source>
        <dbReference type="PROSITE-ProRule" id="PRU00076"/>
    </source>
</evidence>
<keyword evidence="1" id="KW-1015">Disulfide bond</keyword>
<evidence type="ECO:0000313" key="4">
    <source>
        <dbReference type="Proteomes" id="UP001231518"/>
    </source>
</evidence>
<dbReference type="Proteomes" id="UP001231518">
    <property type="component" value="Chromosome 5"/>
</dbReference>
<dbReference type="SUPFAM" id="SSF57196">
    <property type="entry name" value="EGF/Laminin"/>
    <property type="match status" value="3"/>
</dbReference>
<dbReference type="PANTHER" id="PTHR24033:SF151">
    <property type="entry name" value="NOTCH 2"/>
    <property type="match status" value="1"/>
</dbReference>
<sequence length="301" mass="33705">MYWVDCITNEFAMSLESADFNGNNRKRLYTIKNLSSSLTVSKDFIYWQNGYDVGTWQLSKNASQVAREFSSPTRTCWPCQLVAANYTIQEQVKGMQSCKALQGLIPEYITSICKNYCLEGNCSVNAEGIPICSCKAGLSGERYEVNACHKHCLHNGVCFLNEEKEPVCQCTAGYYGQRCEISICKEYCLQGNCSLDNDAKPKCSCEVGYSGERCEVNACHKHCLNNGICSLNEEDEPVCECTADYEGQRCDIAITHAGDCADSSTQQVIQDPRSEIRQVFKEIQRILELIFDKLDGNEAKC</sequence>
<dbReference type="InterPro" id="IPR051830">
    <property type="entry name" value="NOTCH_homolog"/>
</dbReference>
<protein>
    <recommendedName>
        <fullName evidence="2">EGF-like domain-containing protein</fullName>
    </recommendedName>
</protein>
<dbReference type="SMART" id="SM00181">
    <property type="entry name" value="EGF"/>
    <property type="match status" value="4"/>
</dbReference>
<proteinExistence type="predicted"/>
<feature type="disulfide bond" evidence="1">
    <location>
        <begin position="219"/>
        <end position="229"/>
    </location>
</feature>
<evidence type="ECO:0000259" key="2">
    <source>
        <dbReference type="PROSITE" id="PS50026"/>
    </source>
</evidence>
<dbReference type="PROSITE" id="PS01186">
    <property type="entry name" value="EGF_2"/>
    <property type="match status" value="1"/>
</dbReference>
<feature type="disulfide bond" evidence="1">
    <location>
        <begin position="170"/>
        <end position="179"/>
    </location>
</feature>
<evidence type="ECO:0000313" key="3">
    <source>
        <dbReference type="EMBL" id="KAJ8733779.1"/>
    </source>
</evidence>
<organism evidence="3 4">
    <name type="scientific">Mythimna separata</name>
    <name type="common">Oriental armyworm</name>
    <name type="synonym">Pseudaletia separata</name>
    <dbReference type="NCBI Taxonomy" id="271217"/>
    <lineage>
        <taxon>Eukaryota</taxon>
        <taxon>Metazoa</taxon>
        <taxon>Ecdysozoa</taxon>
        <taxon>Arthropoda</taxon>
        <taxon>Hexapoda</taxon>
        <taxon>Insecta</taxon>
        <taxon>Pterygota</taxon>
        <taxon>Neoptera</taxon>
        <taxon>Endopterygota</taxon>
        <taxon>Lepidoptera</taxon>
        <taxon>Glossata</taxon>
        <taxon>Ditrysia</taxon>
        <taxon>Noctuoidea</taxon>
        <taxon>Noctuidae</taxon>
        <taxon>Noctuinae</taxon>
        <taxon>Hadenini</taxon>
        <taxon>Mythimna</taxon>
    </lineage>
</organism>
<dbReference type="Gene3D" id="2.10.25.10">
    <property type="entry name" value="Laminin"/>
    <property type="match status" value="4"/>
</dbReference>
<name>A0AAD8E084_MYTSE</name>
<dbReference type="AlphaFoldDB" id="A0AAD8E084"/>
<keyword evidence="4" id="KW-1185">Reference proteome</keyword>
<dbReference type="PANTHER" id="PTHR24033">
    <property type="entry name" value="EGF-LIKE DOMAIN-CONTAINING PROTEIN"/>
    <property type="match status" value="1"/>
</dbReference>
<feature type="disulfide bond" evidence="1">
    <location>
        <begin position="148"/>
        <end position="158"/>
    </location>
</feature>
<keyword evidence="1" id="KW-0245">EGF-like domain</keyword>
<dbReference type="EMBL" id="JARGEI010000003">
    <property type="protein sequence ID" value="KAJ8733779.1"/>
    <property type="molecule type" value="Genomic_DNA"/>
</dbReference>
<gene>
    <name evidence="3" type="ORF">PYW07_014330</name>
</gene>
<dbReference type="PROSITE" id="PS00022">
    <property type="entry name" value="EGF_1"/>
    <property type="match status" value="2"/>
</dbReference>